<dbReference type="EMBL" id="AM437050">
    <property type="protein sequence ID" value="CAN78365.1"/>
    <property type="molecule type" value="Genomic_DNA"/>
</dbReference>
<organism evidence="2">
    <name type="scientific">Vitis vinifera</name>
    <name type="common">Grape</name>
    <dbReference type="NCBI Taxonomy" id="29760"/>
    <lineage>
        <taxon>Eukaryota</taxon>
        <taxon>Viridiplantae</taxon>
        <taxon>Streptophyta</taxon>
        <taxon>Embryophyta</taxon>
        <taxon>Tracheophyta</taxon>
        <taxon>Spermatophyta</taxon>
        <taxon>Magnoliopsida</taxon>
        <taxon>eudicotyledons</taxon>
        <taxon>Gunneridae</taxon>
        <taxon>Pentapetalae</taxon>
        <taxon>rosids</taxon>
        <taxon>Vitales</taxon>
        <taxon>Vitaceae</taxon>
        <taxon>Viteae</taxon>
        <taxon>Vitis</taxon>
    </lineage>
</organism>
<sequence length="144" mass="16400">MADVLIRGVPGGMLSVPYDMAGMPFRDAAVSQLAPIEGIDFCPYGSLEHYKARLVAKGYNQRYNVDYLENFSPVAKLNTQFNIKNVFLHGGLDEEIYMEVPPRFELEKNKVCRLKKTLYGLKQSPKPWFGRFARVMKALGYKQS</sequence>
<reference evidence="2" key="1">
    <citation type="journal article" date="2007" name="PLoS ONE">
        <title>The first genome sequence of an elite grapevine cultivar (Pinot noir Vitis vinifera L.): coping with a highly heterozygous genome.</title>
        <authorList>
            <person name="Velasco R."/>
            <person name="Zharkikh A."/>
            <person name="Troggio M."/>
            <person name="Cartwright D.A."/>
            <person name="Cestaro A."/>
            <person name="Pruss D."/>
            <person name="Pindo M."/>
            <person name="FitzGerald L.M."/>
            <person name="Vezzulli S."/>
            <person name="Reid J."/>
            <person name="Malacarne G."/>
            <person name="Iliev D."/>
            <person name="Coppola G."/>
            <person name="Wardell B."/>
            <person name="Micheletti D."/>
            <person name="Macalma T."/>
            <person name="Facci M."/>
            <person name="Mitchell J.T."/>
            <person name="Perazzolli M."/>
            <person name="Eldredge G."/>
            <person name="Gatto P."/>
            <person name="Oyzerski R."/>
            <person name="Moretto M."/>
            <person name="Gutin N."/>
            <person name="Stefanini M."/>
            <person name="Chen Y."/>
            <person name="Segala C."/>
            <person name="Davenport C."/>
            <person name="Dematte L."/>
            <person name="Mraz A."/>
            <person name="Battilana J."/>
            <person name="Stormo K."/>
            <person name="Costa F."/>
            <person name="Tao Q."/>
            <person name="Si-Ammour A."/>
            <person name="Harkins T."/>
            <person name="Lackey A."/>
            <person name="Perbost C."/>
            <person name="Taillon B."/>
            <person name="Stella A."/>
            <person name="Solovyev V."/>
            <person name="Fawcett J.A."/>
            <person name="Sterck L."/>
            <person name="Vandepoele K."/>
            <person name="Grando S.M."/>
            <person name="Toppo S."/>
            <person name="Moser C."/>
            <person name="Lanchbury J."/>
            <person name="Bogden R."/>
            <person name="Skolnick M."/>
            <person name="Sgaramella V."/>
            <person name="Bhatnagar S.K."/>
            <person name="Fontana P."/>
            <person name="Gutin A."/>
            <person name="Van de Peer Y."/>
            <person name="Salamini F."/>
            <person name="Viola R."/>
        </authorList>
    </citation>
    <scope>NUCLEOTIDE SEQUENCE</scope>
</reference>
<accession>A5AVG8</accession>
<dbReference type="InterPro" id="IPR013103">
    <property type="entry name" value="RVT_2"/>
</dbReference>
<proteinExistence type="predicted"/>
<evidence type="ECO:0000259" key="1">
    <source>
        <dbReference type="Pfam" id="PF07727"/>
    </source>
</evidence>
<feature type="domain" description="Reverse transcriptase Ty1/copia-type" evidence="1">
    <location>
        <begin position="80"/>
        <end position="143"/>
    </location>
</feature>
<name>A5AVG8_VITVI</name>
<protein>
    <recommendedName>
        <fullName evidence="1">Reverse transcriptase Ty1/copia-type domain-containing protein</fullName>
    </recommendedName>
</protein>
<dbReference type="SUPFAM" id="SSF56672">
    <property type="entry name" value="DNA/RNA polymerases"/>
    <property type="match status" value="1"/>
</dbReference>
<gene>
    <name evidence="2" type="ORF">VITISV_028669</name>
</gene>
<dbReference type="Pfam" id="PF07727">
    <property type="entry name" value="RVT_2"/>
    <property type="match status" value="1"/>
</dbReference>
<evidence type="ECO:0000313" key="2">
    <source>
        <dbReference type="EMBL" id="CAN78365.1"/>
    </source>
</evidence>
<dbReference type="InterPro" id="IPR043502">
    <property type="entry name" value="DNA/RNA_pol_sf"/>
</dbReference>
<dbReference type="ExpressionAtlas" id="A5AVG8">
    <property type="expression patterns" value="baseline"/>
</dbReference>
<dbReference type="AlphaFoldDB" id="A5AVG8"/>